<accession>A0A347UGH2</accession>
<dbReference type="Proteomes" id="UP000261704">
    <property type="component" value="Chromosome"/>
</dbReference>
<dbReference type="PANTHER" id="PTHR20857">
    <property type="entry name" value="THIAMINE-PHOSPHATE PYROPHOSPHORYLASE"/>
    <property type="match status" value="1"/>
</dbReference>
<evidence type="ECO:0000256" key="1">
    <source>
        <dbReference type="ARBA" id="ARBA00004948"/>
    </source>
</evidence>
<dbReference type="SUPFAM" id="SSF51391">
    <property type="entry name" value="Thiamin phosphate synthase"/>
    <property type="match status" value="1"/>
</dbReference>
<dbReference type="OrthoDB" id="7159061at2"/>
<feature type="domain" description="Thiamine phosphate synthase/TenI" evidence="3">
    <location>
        <begin position="13"/>
        <end position="177"/>
    </location>
</feature>
<evidence type="ECO:0000313" key="4">
    <source>
        <dbReference type="EMBL" id="AXX97950.1"/>
    </source>
</evidence>
<organism evidence="4 5">
    <name type="scientific">Profundibacter amoris</name>
    <dbReference type="NCBI Taxonomy" id="2171755"/>
    <lineage>
        <taxon>Bacteria</taxon>
        <taxon>Pseudomonadati</taxon>
        <taxon>Pseudomonadota</taxon>
        <taxon>Alphaproteobacteria</taxon>
        <taxon>Rhodobacterales</taxon>
        <taxon>Paracoccaceae</taxon>
        <taxon>Profundibacter</taxon>
    </lineage>
</organism>
<evidence type="ECO:0000313" key="5">
    <source>
        <dbReference type="Proteomes" id="UP000261704"/>
    </source>
</evidence>
<dbReference type="GO" id="GO:0005737">
    <property type="term" value="C:cytoplasm"/>
    <property type="evidence" value="ECO:0007669"/>
    <property type="project" value="TreeGrafter"/>
</dbReference>
<reference evidence="4 5" key="1">
    <citation type="submission" date="2018-09" db="EMBL/GenBank/DDBJ databases">
        <title>Profundibacter amoris BAR1 gen. nov., sp. nov., a new member of the Roseobacter clade isolated at Lokis Castle Vent Field on the Arctic Mid-Oceanic Ridge.</title>
        <authorList>
            <person name="Le Moine Bauer S."/>
            <person name="Sjoeberg A.G."/>
            <person name="L'Haridon S."/>
            <person name="Stokke R."/>
            <person name="Roalkvam I."/>
            <person name="Steen I.H."/>
            <person name="Dahle H."/>
        </authorList>
    </citation>
    <scope>NUCLEOTIDE SEQUENCE [LARGE SCALE GENOMIC DNA]</scope>
    <source>
        <strain evidence="4 5">BAR1</strain>
    </source>
</reference>
<dbReference type="AlphaFoldDB" id="A0A347UGH2"/>
<evidence type="ECO:0000256" key="2">
    <source>
        <dbReference type="ARBA" id="ARBA00022977"/>
    </source>
</evidence>
<evidence type="ECO:0000259" key="3">
    <source>
        <dbReference type="Pfam" id="PF02581"/>
    </source>
</evidence>
<dbReference type="EMBL" id="CP032125">
    <property type="protein sequence ID" value="AXX97950.1"/>
    <property type="molecule type" value="Genomic_DNA"/>
</dbReference>
<sequence length="210" mass="22689">MSEEFPEKEQAQLYLITPPAFELASFAETFQRVLDVAPVACARLAMATRDEDQIARAGDALREICHARDIPLVIESHLIMVERLGLDGVHLTDGARSVRYARGELSDEAIIGSFCGTSRHDGLNAGEATADYISFGPCGQSALGDGSTAPQDLFQWWSDVVEVPVVAEGALTVDLIKTLSPFTDFFAIGEEIWSADDPADAFKTLAQAIV</sequence>
<dbReference type="InterPro" id="IPR022998">
    <property type="entry name" value="ThiamineP_synth_TenI"/>
</dbReference>
<dbReference type="CDD" id="cd00564">
    <property type="entry name" value="TMP_TenI"/>
    <property type="match status" value="1"/>
</dbReference>
<gene>
    <name evidence="4" type="ORF">BAR1_08400</name>
</gene>
<dbReference type="InterPro" id="IPR013785">
    <property type="entry name" value="Aldolase_TIM"/>
</dbReference>
<keyword evidence="5" id="KW-1185">Reference proteome</keyword>
<dbReference type="KEGG" id="pamo:BAR1_08400"/>
<dbReference type="GO" id="GO:0004789">
    <property type="term" value="F:thiamine-phosphate diphosphorylase activity"/>
    <property type="evidence" value="ECO:0007669"/>
    <property type="project" value="TreeGrafter"/>
</dbReference>
<comment type="pathway">
    <text evidence="1">Cofactor biosynthesis; thiamine diphosphate biosynthesis.</text>
</comment>
<name>A0A347UGH2_9RHOB</name>
<proteinExistence type="predicted"/>
<protein>
    <submittedName>
        <fullName evidence="4">Thiamine phosphate synthase</fullName>
    </submittedName>
</protein>
<keyword evidence="2" id="KW-0784">Thiamine biosynthesis</keyword>
<dbReference type="InterPro" id="IPR036206">
    <property type="entry name" value="ThiamineP_synth_sf"/>
</dbReference>
<dbReference type="GO" id="GO:0009228">
    <property type="term" value="P:thiamine biosynthetic process"/>
    <property type="evidence" value="ECO:0007669"/>
    <property type="project" value="UniProtKB-KW"/>
</dbReference>
<dbReference type="Pfam" id="PF02581">
    <property type="entry name" value="TMP-TENI"/>
    <property type="match status" value="1"/>
</dbReference>
<dbReference type="Gene3D" id="3.20.20.70">
    <property type="entry name" value="Aldolase class I"/>
    <property type="match status" value="1"/>
</dbReference>
<dbReference type="PANTHER" id="PTHR20857:SF23">
    <property type="entry name" value="THIAMINE BIOSYNTHETIC BIFUNCTIONAL ENZYME"/>
    <property type="match status" value="1"/>
</dbReference>